<feature type="compositionally biased region" description="Basic and acidic residues" evidence="3">
    <location>
        <begin position="234"/>
        <end position="261"/>
    </location>
</feature>
<name>A0AAE0UM09_9TELE</name>
<dbReference type="Gene3D" id="3.30.70.270">
    <property type="match status" value="1"/>
</dbReference>
<organism evidence="5 6">
    <name type="scientific">Hemibagrus guttatus</name>
    <dbReference type="NCBI Taxonomy" id="175788"/>
    <lineage>
        <taxon>Eukaryota</taxon>
        <taxon>Metazoa</taxon>
        <taxon>Chordata</taxon>
        <taxon>Craniata</taxon>
        <taxon>Vertebrata</taxon>
        <taxon>Euteleostomi</taxon>
        <taxon>Actinopterygii</taxon>
        <taxon>Neopterygii</taxon>
        <taxon>Teleostei</taxon>
        <taxon>Ostariophysi</taxon>
        <taxon>Siluriformes</taxon>
        <taxon>Bagridae</taxon>
        <taxon>Hemibagrus</taxon>
    </lineage>
</organism>
<evidence type="ECO:0000256" key="3">
    <source>
        <dbReference type="SAM" id="MobiDB-lite"/>
    </source>
</evidence>
<dbReference type="PANTHER" id="PTHR47027:SF28">
    <property type="entry name" value="ENDONUCLEASE-REVERSE TRANSCRIPTASE"/>
    <property type="match status" value="1"/>
</dbReference>
<dbReference type="InterPro" id="IPR000477">
    <property type="entry name" value="RT_dom"/>
</dbReference>
<dbReference type="GO" id="GO:0004523">
    <property type="term" value="F:RNA-DNA hybrid ribonuclease activity"/>
    <property type="evidence" value="ECO:0007669"/>
    <property type="project" value="UniProtKB-EC"/>
</dbReference>
<dbReference type="EC" id="3.1.26.4" evidence="2"/>
<dbReference type="PANTHER" id="PTHR47027">
    <property type="entry name" value="REVERSE TRANSCRIPTASE DOMAIN-CONTAINING PROTEIN"/>
    <property type="match status" value="1"/>
</dbReference>
<evidence type="ECO:0000313" key="6">
    <source>
        <dbReference type="Proteomes" id="UP001274896"/>
    </source>
</evidence>
<proteinExistence type="inferred from homology"/>
<dbReference type="Proteomes" id="UP001274896">
    <property type="component" value="Unassembled WGS sequence"/>
</dbReference>
<dbReference type="Pfam" id="PF00078">
    <property type="entry name" value="RVT_1"/>
    <property type="match status" value="1"/>
</dbReference>
<accession>A0AAE0UM09</accession>
<dbReference type="EMBL" id="JAUCMX010000026">
    <property type="protein sequence ID" value="KAK3509567.1"/>
    <property type="molecule type" value="Genomic_DNA"/>
</dbReference>
<reference evidence="5" key="1">
    <citation type="submission" date="2023-06" db="EMBL/GenBank/DDBJ databases">
        <title>Male Hemibagrus guttatus genome.</title>
        <authorList>
            <person name="Bian C."/>
        </authorList>
    </citation>
    <scope>NUCLEOTIDE SEQUENCE</scope>
    <source>
        <strain evidence="5">Male_cb2023</strain>
        <tissue evidence="5">Muscle</tissue>
    </source>
</reference>
<evidence type="ECO:0000313" key="5">
    <source>
        <dbReference type="EMBL" id="KAK3509567.1"/>
    </source>
</evidence>
<feature type="region of interest" description="Disordered" evidence="3">
    <location>
        <begin position="228"/>
        <end position="269"/>
    </location>
</feature>
<gene>
    <name evidence="5" type="ORF">QTP70_006105</name>
</gene>
<sequence length="311" mass="34804">MVFLDLEKAFNKVPHELIWHALRSRGVPEVYIYWVELLYRDASSTVCTLIGTSPPFTIRVGVHQGSALFPLLFVLCMDVVTADLQRPHPWTLLYGDDVFLSDEDQGDVQGQTQQWKTRLGNNGMRLNTKQTKYMESGPQIDGSITVDEEDLKKVTEFKYLGSVISSDGDLLPDVLARITAAWMKWSGHWSPVRSPNATSPQVQSISDRCPPSCLVQIGVLASRCQARAGSPCDGDGHAAVEPRPDKMGPRHEHRRPEDHGNRANNRQDVGSSATLVWSCGPKHRRFCSQDIHANQSLRKADMWETKETLDG</sequence>
<protein>
    <recommendedName>
        <fullName evidence="2">ribonuclease H</fullName>
        <ecNumber evidence="2">3.1.26.4</ecNumber>
    </recommendedName>
</protein>
<evidence type="ECO:0000259" key="4">
    <source>
        <dbReference type="PROSITE" id="PS50878"/>
    </source>
</evidence>
<dbReference type="InterPro" id="IPR043502">
    <property type="entry name" value="DNA/RNA_pol_sf"/>
</dbReference>
<comment type="caution">
    <text evidence="5">The sequence shown here is derived from an EMBL/GenBank/DDBJ whole genome shotgun (WGS) entry which is preliminary data.</text>
</comment>
<dbReference type="AlphaFoldDB" id="A0AAE0UM09"/>
<dbReference type="SUPFAM" id="SSF56672">
    <property type="entry name" value="DNA/RNA polymerases"/>
    <property type="match status" value="1"/>
</dbReference>
<comment type="similarity">
    <text evidence="1">Belongs to the beta type-B retroviral polymerase family. HERV class-II K(HML-2) pol subfamily.</text>
</comment>
<feature type="domain" description="Reverse transcriptase" evidence="4">
    <location>
        <begin position="1"/>
        <end position="164"/>
    </location>
</feature>
<evidence type="ECO:0000256" key="1">
    <source>
        <dbReference type="ARBA" id="ARBA00010879"/>
    </source>
</evidence>
<dbReference type="PROSITE" id="PS50878">
    <property type="entry name" value="RT_POL"/>
    <property type="match status" value="1"/>
</dbReference>
<dbReference type="InterPro" id="IPR043128">
    <property type="entry name" value="Rev_trsase/Diguanyl_cyclase"/>
</dbReference>
<keyword evidence="6" id="KW-1185">Reference proteome</keyword>
<evidence type="ECO:0000256" key="2">
    <source>
        <dbReference type="ARBA" id="ARBA00012180"/>
    </source>
</evidence>